<organism evidence="2 3">
    <name type="scientific">Streptomyces cinnamoneus</name>
    <name type="common">Streptoverticillium cinnamoneum</name>
    <dbReference type="NCBI Taxonomy" id="53446"/>
    <lineage>
        <taxon>Bacteria</taxon>
        <taxon>Bacillati</taxon>
        <taxon>Actinomycetota</taxon>
        <taxon>Actinomycetes</taxon>
        <taxon>Kitasatosporales</taxon>
        <taxon>Streptomycetaceae</taxon>
        <taxon>Streptomyces</taxon>
        <taxon>Streptomyces cinnamoneus group</taxon>
    </lineage>
</organism>
<proteinExistence type="predicted"/>
<evidence type="ECO:0000313" key="3">
    <source>
        <dbReference type="Proteomes" id="UP000646244"/>
    </source>
</evidence>
<dbReference type="RefSeq" id="WP_190109115.1">
    <property type="nucleotide sequence ID" value="NZ_BMVB01000004.1"/>
</dbReference>
<feature type="region of interest" description="Disordered" evidence="1">
    <location>
        <begin position="19"/>
        <end position="68"/>
    </location>
</feature>
<reference evidence="2" key="2">
    <citation type="submission" date="2020-09" db="EMBL/GenBank/DDBJ databases">
        <authorList>
            <person name="Sun Q."/>
            <person name="Ohkuma M."/>
        </authorList>
    </citation>
    <scope>NUCLEOTIDE SEQUENCE</scope>
    <source>
        <strain evidence="2">JCM 4633</strain>
    </source>
</reference>
<sequence length="68" mass="7317">MPDMDEIIRRIRRDMDTELRKRARRALPTAGAGDRPAGVIPAQPRPPGAGHPVAAAPAGQPECAKRPE</sequence>
<evidence type="ECO:0000256" key="1">
    <source>
        <dbReference type="SAM" id="MobiDB-lite"/>
    </source>
</evidence>
<dbReference type="Proteomes" id="UP000646244">
    <property type="component" value="Unassembled WGS sequence"/>
</dbReference>
<protein>
    <submittedName>
        <fullName evidence="2">Uncharacterized protein</fullName>
    </submittedName>
</protein>
<name>A0A918TCX6_STRCJ</name>
<evidence type="ECO:0000313" key="2">
    <source>
        <dbReference type="EMBL" id="GHC43378.1"/>
    </source>
</evidence>
<gene>
    <name evidence="2" type="ORF">GCM10010507_17850</name>
</gene>
<reference evidence="2" key="1">
    <citation type="journal article" date="2014" name="Int. J. Syst. Evol. Microbiol.">
        <title>Complete genome sequence of Corynebacterium casei LMG S-19264T (=DSM 44701T), isolated from a smear-ripened cheese.</title>
        <authorList>
            <consortium name="US DOE Joint Genome Institute (JGI-PGF)"/>
            <person name="Walter F."/>
            <person name="Albersmeier A."/>
            <person name="Kalinowski J."/>
            <person name="Ruckert C."/>
        </authorList>
    </citation>
    <scope>NUCLEOTIDE SEQUENCE</scope>
    <source>
        <strain evidence="2">JCM 4633</strain>
    </source>
</reference>
<feature type="compositionally biased region" description="Low complexity" evidence="1">
    <location>
        <begin position="50"/>
        <end position="61"/>
    </location>
</feature>
<dbReference type="EMBL" id="BMVB01000004">
    <property type="protein sequence ID" value="GHC43378.1"/>
    <property type="molecule type" value="Genomic_DNA"/>
</dbReference>
<comment type="caution">
    <text evidence="2">The sequence shown here is derived from an EMBL/GenBank/DDBJ whole genome shotgun (WGS) entry which is preliminary data.</text>
</comment>
<accession>A0A918TCX6</accession>
<dbReference type="AlphaFoldDB" id="A0A918TCX6"/>